<organism evidence="2 3">
    <name type="scientific">Cellulomonas fulva</name>
    <dbReference type="NCBI Taxonomy" id="2835530"/>
    <lineage>
        <taxon>Bacteria</taxon>
        <taxon>Bacillati</taxon>
        <taxon>Actinomycetota</taxon>
        <taxon>Actinomycetes</taxon>
        <taxon>Micrococcales</taxon>
        <taxon>Cellulomonadaceae</taxon>
        <taxon>Cellulomonas</taxon>
    </lineage>
</organism>
<keyword evidence="1" id="KW-0732">Signal</keyword>
<dbReference type="Proteomes" id="UP000722125">
    <property type="component" value="Unassembled WGS sequence"/>
</dbReference>
<feature type="signal peptide" evidence="1">
    <location>
        <begin position="1"/>
        <end position="30"/>
    </location>
</feature>
<evidence type="ECO:0000313" key="3">
    <source>
        <dbReference type="Proteomes" id="UP000722125"/>
    </source>
</evidence>
<proteinExistence type="predicted"/>
<comment type="caution">
    <text evidence="2">The sequence shown here is derived from an EMBL/GenBank/DDBJ whole genome shotgun (WGS) entry which is preliminary data.</text>
</comment>
<name>A0ABS5TZY4_9CELL</name>
<feature type="chain" id="PRO_5046823100" evidence="1">
    <location>
        <begin position="31"/>
        <end position="256"/>
    </location>
</feature>
<accession>A0ABS5TZY4</accession>
<dbReference type="RefSeq" id="WP_214350101.1">
    <property type="nucleotide sequence ID" value="NZ_JAHBOH010000001.1"/>
</dbReference>
<reference evidence="2 3" key="1">
    <citation type="submission" date="2021-05" db="EMBL/GenBank/DDBJ databases">
        <title>Description of Cellulomonas sp. DKR-3 sp. nov.</title>
        <authorList>
            <person name="Dahal R.H."/>
            <person name="Chaudhary D.K."/>
        </authorList>
    </citation>
    <scope>NUCLEOTIDE SEQUENCE [LARGE SCALE GENOMIC DNA]</scope>
    <source>
        <strain evidence="2 3">DKR-3</strain>
    </source>
</reference>
<keyword evidence="3" id="KW-1185">Reference proteome</keyword>
<evidence type="ECO:0000256" key="1">
    <source>
        <dbReference type="SAM" id="SignalP"/>
    </source>
</evidence>
<sequence length="256" mass="26384">MTTAVAGKLGRKRLVAVLAGAAMLGSVAVAAPASASDAEVAAATISITVSGKTKPASGCQYIVWTLNVSGMQDPDNFSISTKIVKNGEDPVSGSLVDGYDSLKNGANRVRGYICSSTDPAGVYKALASLKKNGAVVKQAKSVNFGLRVKPKVAFSGVGGRPGIDGYITGYAQPAVDVKGKTVSLFFKKKGASSYSYLGTKTFDKNGFFKLTSSKINAGYIYASVKQQGFVLATKTKPLELVVKSSSSSLGSVQTIG</sequence>
<dbReference type="EMBL" id="JAHBOH010000001">
    <property type="protein sequence ID" value="MBT0994708.1"/>
    <property type="molecule type" value="Genomic_DNA"/>
</dbReference>
<protein>
    <submittedName>
        <fullName evidence="2">Uncharacterized protein</fullName>
    </submittedName>
</protein>
<gene>
    <name evidence="2" type="ORF">KIN34_10470</name>
</gene>
<evidence type="ECO:0000313" key="2">
    <source>
        <dbReference type="EMBL" id="MBT0994708.1"/>
    </source>
</evidence>